<dbReference type="PANTHER" id="PTHR24026">
    <property type="entry name" value="FAT ATYPICAL CADHERIN-RELATED"/>
    <property type="match status" value="1"/>
</dbReference>
<evidence type="ECO:0000313" key="6">
    <source>
        <dbReference type="Proteomes" id="UP000299102"/>
    </source>
</evidence>
<evidence type="ECO:0000256" key="3">
    <source>
        <dbReference type="PROSITE-ProRule" id="PRU00043"/>
    </source>
</evidence>
<evidence type="ECO:0000313" key="5">
    <source>
        <dbReference type="EMBL" id="GBP49671.1"/>
    </source>
</evidence>
<dbReference type="CDD" id="cd11304">
    <property type="entry name" value="Cadherin_repeat"/>
    <property type="match status" value="1"/>
</dbReference>
<feature type="domain" description="Cadherin" evidence="4">
    <location>
        <begin position="167"/>
        <end position="254"/>
    </location>
</feature>
<dbReference type="GO" id="GO:0005886">
    <property type="term" value="C:plasma membrane"/>
    <property type="evidence" value="ECO:0007669"/>
    <property type="project" value="UniProtKB-SubCell"/>
</dbReference>
<dbReference type="Pfam" id="PF00028">
    <property type="entry name" value="Cadherin"/>
    <property type="match status" value="1"/>
</dbReference>
<evidence type="ECO:0000256" key="2">
    <source>
        <dbReference type="ARBA" id="ARBA00022989"/>
    </source>
</evidence>
<dbReference type="PROSITE" id="PS50268">
    <property type="entry name" value="CADHERIN_2"/>
    <property type="match status" value="1"/>
</dbReference>
<keyword evidence="6" id="KW-1185">Reference proteome</keyword>
<dbReference type="GO" id="GO:0005509">
    <property type="term" value="F:calcium ion binding"/>
    <property type="evidence" value="ECO:0007669"/>
    <property type="project" value="UniProtKB-UniRule"/>
</dbReference>
<name>A0A4C1WEV8_EUMVA</name>
<sequence>MSYEFEFRAIDQDVLKLNERIHCVLRRARLITSALNVVTRDDDKGTFSSPRDALGQLRGFQVRLEPTLKDYERVCIASGMIKVEYDFQRRLAIIEIEATALRKYSDYGRQKQAKNRLQERAFLFEQIQKKKKERAKFTICKIQVMILDKNDSPPEFKNIPPAYFASEDLAPGQAIATMTAEDPDTIGSITYSIQSPENTPFVLDPTSGVLKLKDPLDRETVAEYQIVVRAHDGVQYTEANIVVQRHLSRVMPRGLGGWQPKASCQPLTPVEVLRRFEKFYHLHARLWLSVLGAFGGGAVNTGSSQKIRAF</sequence>
<reference evidence="5 6" key="1">
    <citation type="journal article" date="2019" name="Commun. Biol.">
        <title>The bagworm genome reveals a unique fibroin gene that provides high tensile strength.</title>
        <authorList>
            <person name="Kono N."/>
            <person name="Nakamura H."/>
            <person name="Ohtoshi R."/>
            <person name="Tomita M."/>
            <person name="Numata K."/>
            <person name="Arakawa K."/>
        </authorList>
    </citation>
    <scope>NUCLEOTIDE SEQUENCE [LARGE SCALE GENOMIC DNA]</scope>
</reference>
<dbReference type="STRING" id="151549.A0A4C1WEV8"/>
<proteinExistence type="predicted"/>
<dbReference type="Gene3D" id="2.60.40.60">
    <property type="entry name" value="Cadherins"/>
    <property type="match status" value="1"/>
</dbReference>
<dbReference type="SUPFAM" id="SSF49313">
    <property type="entry name" value="Cadherin-like"/>
    <property type="match status" value="1"/>
</dbReference>
<dbReference type="OrthoDB" id="6252479at2759"/>
<dbReference type="AlphaFoldDB" id="A0A4C1WEV8"/>
<comment type="caution">
    <text evidence="5">The sequence shown here is derived from an EMBL/GenBank/DDBJ whole genome shotgun (WGS) entry which is preliminary data.</text>
</comment>
<accession>A0A4C1WEV8</accession>
<keyword evidence="2" id="KW-0472">Membrane</keyword>
<dbReference type="EMBL" id="BGZK01000550">
    <property type="protein sequence ID" value="GBP49671.1"/>
    <property type="molecule type" value="Genomic_DNA"/>
</dbReference>
<dbReference type="PRINTS" id="PR00205">
    <property type="entry name" value="CADHERIN"/>
</dbReference>
<dbReference type="InterPro" id="IPR015919">
    <property type="entry name" value="Cadherin-like_sf"/>
</dbReference>
<organism evidence="5 6">
    <name type="scientific">Eumeta variegata</name>
    <name type="common">Bagworm moth</name>
    <name type="synonym">Eumeta japonica</name>
    <dbReference type="NCBI Taxonomy" id="151549"/>
    <lineage>
        <taxon>Eukaryota</taxon>
        <taxon>Metazoa</taxon>
        <taxon>Ecdysozoa</taxon>
        <taxon>Arthropoda</taxon>
        <taxon>Hexapoda</taxon>
        <taxon>Insecta</taxon>
        <taxon>Pterygota</taxon>
        <taxon>Neoptera</taxon>
        <taxon>Endopterygota</taxon>
        <taxon>Lepidoptera</taxon>
        <taxon>Glossata</taxon>
        <taxon>Ditrysia</taxon>
        <taxon>Tineoidea</taxon>
        <taxon>Psychidae</taxon>
        <taxon>Oiketicinae</taxon>
        <taxon>Eumeta</taxon>
    </lineage>
</organism>
<dbReference type="Proteomes" id="UP000299102">
    <property type="component" value="Unassembled WGS sequence"/>
</dbReference>
<dbReference type="SMART" id="SM00112">
    <property type="entry name" value="CA"/>
    <property type="match status" value="1"/>
</dbReference>
<evidence type="ECO:0000256" key="1">
    <source>
        <dbReference type="ARBA" id="ARBA00022692"/>
    </source>
</evidence>
<dbReference type="PANTHER" id="PTHR24026:SF126">
    <property type="entry name" value="PROTOCADHERIN FAT 4"/>
    <property type="match status" value="1"/>
</dbReference>
<gene>
    <name evidence="5" type="primary">ft</name>
    <name evidence="5" type="ORF">EVAR_33305_1</name>
</gene>
<keyword evidence="2" id="KW-1133">Transmembrane helix</keyword>
<keyword evidence="3" id="KW-0106">Calcium</keyword>
<protein>
    <submittedName>
        <fullName evidence="5">Cadherin-related tumor suppressor</fullName>
    </submittedName>
</protein>
<evidence type="ECO:0000259" key="4">
    <source>
        <dbReference type="PROSITE" id="PS50268"/>
    </source>
</evidence>
<keyword evidence="1" id="KW-0812">Transmembrane</keyword>
<dbReference type="GO" id="GO:0007156">
    <property type="term" value="P:homophilic cell adhesion via plasma membrane adhesion molecules"/>
    <property type="evidence" value="ECO:0007669"/>
    <property type="project" value="InterPro"/>
</dbReference>
<dbReference type="InterPro" id="IPR002126">
    <property type="entry name" value="Cadherin-like_dom"/>
</dbReference>